<dbReference type="Proteomes" id="UP000325579">
    <property type="component" value="Unassembled WGS sequence"/>
</dbReference>
<dbReference type="RefSeq" id="XP_031944881.1">
    <property type="nucleotide sequence ID" value="XM_032081074.1"/>
</dbReference>
<proteinExistence type="predicted"/>
<accession>A0A5N7DM86</accession>
<feature type="compositionally biased region" description="Basic and acidic residues" evidence="1">
    <location>
        <begin position="677"/>
        <end position="686"/>
    </location>
</feature>
<keyword evidence="3" id="KW-1185">Reference proteome</keyword>
<evidence type="ECO:0000313" key="3">
    <source>
        <dbReference type="Proteomes" id="UP000325579"/>
    </source>
</evidence>
<dbReference type="OrthoDB" id="3437405at2759"/>
<sequence length="711" mass="80564">MPRDIPYRHIHSPGHAITKVHRESQEELQIVDRLLEPQTIVHFLECCHGAPLHNGKQSTLPKLTAEEIHSLSTRPDADPNGEPFLERVMKRIGSREDGDRLCIVGKNIHSAKSRAWEGIIPLSEQRWREKGLDHFANFQVACQYLSSVLAVFEYLNKPRVAQNLRDTFNLIYAHWEECDAVLNGQRRQLEQEPVSVAKRWTEFIAAHYEMMTERAHRWVISHVNTLRAPLLEGLLSHRPMDESIVDRVQWKMTDALHVLMEISAVADYTIMIPMHGYKGYTPSPIETSIPPGLRSPDYEKRGKEHQQRLKLVSRMIMFQNIRTTSRGVGEGMGSPESLHRTALQQIESQNKVRRETRGEPIEPVPREPWIAKSLARLETSDKDPVGGFGLAIYRLTYKQNDTEWAGFLQKFETHVADWGRGQTGSNAIKPLLKLHWLDGKALGIPEGDLDAAKKHFNDHAISSFEDTDRVDNSTFLVIDDACVASYMGDSYSAATEFIPSGDHSGFVLAVDAHYDPKEGIERPDESPGYYGQMRILGNLIWGDLYAMLSSQSALLEDLWPLAINHPNGVYTGPTVPMQVKCWKVQNGMRFTLLRKIVECVEAQMNGTASSSSSSSPPPPPRVPPRRSEQSARSEPDATLRAYLLRQFAQDMRRQGNIQHAVLAEEAIDLQPDEEPDWERIQRRLDAESETGNETRPNMRDRGGPDNQCAPQ</sequence>
<feature type="region of interest" description="Disordered" evidence="1">
    <location>
        <begin position="670"/>
        <end position="711"/>
    </location>
</feature>
<protein>
    <submittedName>
        <fullName evidence="2">Uncharacterized protein</fullName>
    </submittedName>
</protein>
<gene>
    <name evidence="2" type="ORF">BDV37DRAFT_240476</name>
</gene>
<organism evidence="2 3">
    <name type="scientific">Aspergillus pseudonomiae</name>
    <dbReference type="NCBI Taxonomy" id="1506151"/>
    <lineage>
        <taxon>Eukaryota</taxon>
        <taxon>Fungi</taxon>
        <taxon>Dikarya</taxon>
        <taxon>Ascomycota</taxon>
        <taxon>Pezizomycotina</taxon>
        <taxon>Eurotiomycetes</taxon>
        <taxon>Eurotiomycetidae</taxon>
        <taxon>Eurotiales</taxon>
        <taxon>Aspergillaceae</taxon>
        <taxon>Aspergillus</taxon>
        <taxon>Aspergillus subgen. Circumdati</taxon>
    </lineage>
</organism>
<evidence type="ECO:0000313" key="2">
    <source>
        <dbReference type="EMBL" id="KAE8407562.1"/>
    </source>
</evidence>
<feature type="region of interest" description="Disordered" evidence="1">
    <location>
        <begin position="606"/>
        <end position="635"/>
    </location>
</feature>
<dbReference type="AlphaFoldDB" id="A0A5N7DM86"/>
<reference evidence="2 3" key="1">
    <citation type="submission" date="2019-04" db="EMBL/GenBank/DDBJ databases">
        <authorList>
            <consortium name="DOE Joint Genome Institute"/>
            <person name="Mondo S."/>
            <person name="Kjaerbolling I."/>
            <person name="Vesth T."/>
            <person name="Frisvad J.C."/>
            <person name="Nybo J.L."/>
            <person name="Theobald S."/>
            <person name="Kildgaard S."/>
            <person name="Isbrandt T."/>
            <person name="Kuo A."/>
            <person name="Sato A."/>
            <person name="Lyhne E.K."/>
            <person name="Kogle M.E."/>
            <person name="Wiebenga A."/>
            <person name="Kun R.S."/>
            <person name="Lubbers R.J."/>
            <person name="Makela M.R."/>
            <person name="Barry K."/>
            <person name="Chovatia M."/>
            <person name="Clum A."/>
            <person name="Daum C."/>
            <person name="Haridas S."/>
            <person name="He G."/>
            <person name="LaButti K."/>
            <person name="Lipzen A."/>
            <person name="Riley R."/>
            <person name="Salamov A."/>
            <person name="Simmons B.A."/>
            <person name="Magnuson J.K."/>
            <person name="Henrissat B."/>
            <person name="Mortensen U.H."/>
            <person name="Larsen T.O."/>
            <person name="Devries R.P."/>
            <person name="Grigoriev I.V."/>
            <person name="Machida M."/>
            <person name="Baker S.E."/>
            <person name="Andersen M.R."/>
            <person name="Cantor M.N."/>
            <person name="Hua S.X."/>
        </authorList>
    </citation>
    <scope>NUCLEOTIDE SEQUENCE [LARGE SCALE GENOMIC DNA]</scope>
    <source>
        <strain evidence="2 3">CBS 119388</strain>
    </source>
</reference>
<dbReference type="GeneID" id="43665765"/>
<name>A0A5N7DM86_9EURO</name>
<evidence type="ECO:0000256" key="1">
    <source>
        <dbReference type="SAM" id="MobiDB-lite"/>
    </source>
</evidence>
<feature type="compositionally biased region" description="Basic and acidic residues" evidence="1">
    <location>
        <begin position="625"/>
        <end position="635"/>
    </location>
</feature>
<dbReference type="EMBL" id="ML736747">
    <property type="protein sequence ID" value="KAE8407562.1"/>
    <property type="molecule type" value="Genomic_DNA"/>
</dbReference>